<comment type="caution">
    <text evidence="1">The sequence shown here is derived from an EMBL/GenBank/DDBJ whole genome shotgun (WGS) entry which is preliminary data.</text>
</comment>
<organism evidence="1 2">
    <name type="scientific">Kitasatospora cystarginea</name>
    <dbReference type="NCBI Taxonomy" id="58350"/>
    <lineage>
        <taxon>Bacteria</taxon>
        <taxon>Bacillati</taxon>
        <taxon>Actinomycetota</taxon>
        <taxon>Actinomycetes</taxon>
        <taxon>Kitasatosporales</taxon>
        <taxon>Streptomycetaceae</taxon>
        <taxon>Kitasatospora</taxon>
    </lineage>
</organism>
<name>A0ABN3EZZ3_9ACTN</name>
<sequence>MPEIFKESGRNLPHHEYITQVVTALEASGATPMSGGWRKAPPTAPLCRRCWAGAPGTTTARAILTPPTPTWCSP</sequence>
<reference evidence="1 2" key="1">
    <citation type="journal article" date="2019" name="Int. J. Syst. Evol. Microbiol.">
        <title>The Global Catalogue of Microorganisms (GCM) 10K type strain sequencing project: providing services to taxonomists for standard genome sequencing and annotation.</title>
        <authorList>
            <consortium name="The Broad Institute Genomics Platform"/>
            <consortium name="The Broad Institute Genome Sequencing Center for Infectious Disease"/>
            <person name="Wu L."/>
            <person name="Ma J."/>
        </authorList>
    </citation>
    <scope>NUCLEOTIDE SEQUENCE [LARGE SCALE GENOMIC DNA]</scope>
    <source>
        <strain evidence="1 2">JCM 7356</strain>
    </source>
</reference>
<protein>
    <submittedName>
        <fullName evidence="1">Uncharacterized protein</fullName>
    </submittedName>
</protein>
<gene>
    <name evidence="1" type="ORF">GCM10010430_74800</name>
</gene>
<accession>A0ABN3EZZ3</accession>
<evidence type="ECO:0000313" key="2">
    <source>
        <dbReference type="Proteomes" id="UP001500305"/>
    </source>
</evidence>
<proteinExistence type="predicted"/>
<evidence type="ECO:0000313" key="1">
    <source>
        <dbReference type="EMBL" id="GAA2277888.1"/>
    </source>
</evidence>
<keyword evidence="2" id="KW-1185">Reference proteome</keyword>
<dbReference type="Proteomes" id="UP001500305">
    <property type="component" value="Unassembled WGS sequence"/>
</dbReference>
<dbReference type="EMBL" id="BAAATR010000059">
    <property type="protein sequence ID" value="GAA2277888.1"/>
    <property type="molecule type" value="Genomic_DNA"/>
</dbReference>